<evidence type="ECO:0000256" key="7">
    <source>
        <dbReference type="ARBA" id="ARBA00023143"/>
    </source>
</evidence>
<dbReference type="InterPro" id="IPR002010">
    <property type="entry name" value="T3SS_IM_R"/>
</dbReference>
<dbReference type="GO" id="GO:0006605">
    <property type="term" value="P:protein targeting"/>
    <property type="evidence" value="ECO:0007669"/>
    <property type="project" value="InterPro"/>
</dbReference>
<keyword evidence="9" id="KW-0282">Flagellum</keyword>
<feature type="transmembrane region" description="Helical" evidence="8">
    <location>
        <begin position="73"/>
        <end position="101"/>
    </location>
</feature>
<keyword evidence="9" id="KW-0969">Cilium</keyword>
<evidence type="ECO:0000256" key="4">
    <source>
        <dbReference type="ARBA" id="ARBA00022692"/>
    </source>
</evidence>
<protein>
    <submittedName>
        <fullName evidence="9">Flagellar biosynthesis protein FliR</fullName>
    </submittedName>
</protein>
<feature type="transmembrane region" description="Helical" evidence="8">
    <location>
        <begin position="121"/>
        <end position="143"/>
    </location>
</feature>
<keyword evidence="4 8" id="KW-0812">Transmembrane</keyword>
<feature type="transmembrane region" description="Helical" evidence="8">
    <location>
        <begin position="183"/>
        <end position="208"/>
    </location>
</feature>
<dbReference type="GO" id="GO:0009425">
    <property type="term" value="C:bacterial-type flagellum basal body"/>
    <property type="evidence" value="ECO:0007669"/>
    <property type="project" value="UniProtKB-SubCell"/>
</dbReference>
<evidence type="ECO:0000256" key="6">
    <source>
        <dbReference type="ARBA" id="ARBA00023136"/>
    </source>
</evidence>
<keyword evidence="7" id="KW-0975">Bacterial flagellum</keyword>
<feature type="transmembrane region" description="Helical" evidence="8">
    <location>
        <begin position="46"/>
        <end position="66"/>
    </location>
</feature>
<name>A0A3B0V1Z2_9ZZZZ</name>
<evidence type="ECO:0000256" key="2">
    <source>
        <dbReference type="ARBA" id="ARBA00004651"/>
    </source>
</evidence>
<reference evidence="9" key="1">
    <citation type="submission" date="2018-06" db="EMBL/GenBank/DDBJ databases">
        <authorList>
            <person name="Zhirakovskaya E."/>
        </authorList>
    </citation>
    <scope>NUCLEOTIDE SEQUENCE</scope>
</reference>
<sequence length="263" mass="28192">MTDTALLHWTLNRVFSMLVIMTRVGPLIFMMPIIGSPSVPTQVKALTTLAVSLVLLPVLHISPTLLPRTAVGLTLFVATEISIGAILALLAHLLLAALDIAGQEVSIAMGMGMAGAMDPQFGTQVSLVGYLWNIVAILIFLSINGHYIFIRTMVESFTWIPPGTLHLSGATLRGVMQGASHMFMFSIQIMAPAGVALFLTNVAMGIIAKTVPQVPIMIVSMPLSIGIGFIFIGLSLSYLMPLLIRNFNQLGLNMRYLVMGMGG</sequence>
<dbReference type="InterPro" id="IPR006303">
    <property type="entry name" value="FliR"/>
</dbReference>
<dbReference type="Pfam" id="PF01311">
    <property type="entry name" value="Bac_export_1"/>
    <property type="match status" value="1"/>
</dbReference>
<gene>
    <name evidence="9" type="ORF">MNBD_DELTA03-309</name>
</gene>
<dbReference type="AlphaFoldDB" id="A0A3B0V1Z2"/>
<dbReference type="GO" id="GO:0044780">
    <property type="term" value="P:bacterial-type flagellum assembly"/>
    <property type="evidence" value="ECO:0007669"/>
    <property type="project" value="InterPro"/>
</dbReference>
<comment type="subcellular location">
    <subcellularLocation>
        <location evidence="1">Bacterial flagellum basal body</location>
    </subcellularLocation>
    <subcellularLocation>
        <location evidence="2">Cell membrane</location>
        <topology evidence="2">Multi-pass membrane protein</topology>
    </subcellularLocation>
</comment>
<accession>A0A3B0V1Z2</accession>
<keyword evidence="5 8" id="KW-1133">Transmembrane helix</keyword>
<dbReference type="EMBL" id="UOEX01000096">
    <property type="protein sequence ID" value="VAW34413.1"/>
    <property type="molecule type" value="Genomic_DNA"/>
</dbReference>
<evidence type="ECO:0000256" key="5">
    <source>
        <dbReference type="ARBA" id="ARBA00022989"/>
    </source>
</evidence>
<organism evidence="9">
    <name type="scientific">hydrothermal vent metagenome</name>
    <dbReference type="NCBI Taxonomy" id="652676"/>
    <lineage>
        <taxon>unclassified sequences</taxon>
        <taxon>metagenomes</taxon>
        <taxon>ecological metagenomes</taxon>
    </lineage>
</organism>
<evidence type="ECO:0000256" key="1">
    <source>
        <dbReference type="ARBA" id="ARBA00004117"/>
    </source>
</evidence>
<dbReference type="PANTHER" id="PTHR30065">
    <property type="entry name" value="FLAGELLAR BIOSYNTHETIC PROTEIN FLIR"/>
    <property type="match status" value="1"/>
</dbReference>
<evidence type="ECO:0000256" key="8">
    <source>
        <dbReference type="SAM" id="Phobius"/>
    </source>
</evidence>
<feature type="transmembrane region" description="Helical" evidence="8">
    <location>
        <begin position="14"/>
        <end position="34"/>
    </location>
</feature>
<dbReference type="PRINTS" id="PR00953">
    <property type="entry name" value="TYPE3IMRPROT"/>
</dbReference>
<proteinExistence type="predicted"/>
<dbReference type="GO" id="GO:0005886">
    <property type="term" value="C:plasma membrane"/>
    <property type="evidence" value="ECO:0007669"/>
    <property type="project" value="UniProtKB-SubCell"/>
</dbReference>
<keyword evidence="6 8" id="KW-0472">Membrane</keyword>
<dbReference type="NCBIfam" id="TIGR01400">
    <property type="entry name" value="fliR"/>
    <property type="match status" value="1"/>
</dbReference>
<evidence type="ECO:0000313" key="9">
    <source>
        <dbReference type="EMBL" id="VAW34413.1"/>
    </source>
</evidence>
<feature type="transmembrane region" description="Helical" evidence="8">
    <location>
        <begin position="214"/>
        <end position="239"/>
    </location>
</feature>
<keyword evidence="9" id="KW-0966">Cell projection</keyword>
<keyword evidence="3" id="KW-1003">Cell membrane</keyword>
<evidence type="ECO:0000256" key="3">
    <source>
        <dbReference type="ARBA" id="ARBA00022475"/>
    </source>
</evidence>
<dbReference type="PANTHER" id="PTHR30065:SF1">
    <property type="entry name" value="SURFACE PRESENTATION OF ANTIGENS PROTEIN SPAR"/>
    <property type="match status" value="1"/>
</dbReference>